<organism evidence="2 3">
    <name type="scientific">Didymodactylos carnosus</name>
    <dbReference type="NCBI Taxonomy" id="1234261"/>
    <lineage>
        <taxon>Eukaryota</taxon>
        <taxon>Metazoa</taxon>
        <taxon>Spiralia</taxon>
        <taxon>Gnathifera</taxon>
        <taxon>Rotifera</taxon>
        <taxon>Eurotatoria</taxon>
        <taxon>Bdelloidea</taxon>
        <taxon>Philodinida</taxon>
        <taxon>Philodinidae</taxon>
        <taxon>Didymodactylos</taxon>
    </lineage>
</organism>
<dbReference type="Proteomes" id="UP000677228">
    <property type="component" value="Unassembled WGS sequence"/>
</dbReference>
<feature type="non-terminal residue" evidence="2">
    <location>
        <position position="1"/>
    </location>
</feature>
<comment type="caution">
    <text evidence="2">The sequence shown here is derived from an EMBL/GenBank/DDBJ whole genome shotgun (WGS) entry which is preliminary data.</text>
</comment>
<dbReference type="Proteomes" id="UP000682733">
    <property type="component" value="Unassembled WGS sequence"/>
</dbReference>
<gene>
    <name evidence="1" type="ORF">OVA965_LOCUS39245</name>
    <name evidence="2" type="ORF">TMI583_LOCUS40525</name>
</gene>
<protein>
    <submittedName>
        <fullName evidence="2">Uncharacterized protein</fullName>
    </submittedName>
</protein>
<dbReference type="AlphaFoldDB" id="A0A8S2UEF6"/>
<accession>A0A8S2UEF6</accession>
<dbReference type="EMBL" id="CAJNOK010040276">
    <property type="protein sequence ID" value="CAF1550060.1"/>
    <property type="molecule type" value="Genomic_DNA"/>
</dbReference>
<name>A0A8S2UEF6_9BILA</name>
<sequence length="59" mass="6828">MLMLLCLRIGANESSPKHYEETINSSRAYRLDHDTNGIIWLHAIVQPPTSRENQKQVNH</sequence>
<evidence type="ECO:0000313" key="2">
    <source>
        <dbReference type="EMBL" id="CAF4340074.1"/>
    </source>
</evidence>
<evidence type="ECO:0000313" key="1">
    <source>
        <dbReference type="EMBL" id="CAF1550060.1"/>
    </source>
</evidence>
<proteinExistence type="predicted"/>
<dbReference type="EMBL" id="CAJOBA010062729">
    <property type="protein sequence ID" value="CAF4340074.1"/>
    <property type="molecule type" value="Genomic_DNA"/>
</dbReference>
<evidence type="ECO:0000313" key="3">
    <source>
        <dbReference type="Proteomes" id="UP000682733"/>
    </source>
</evidence>
<reference evidence="2" key="1">
    <citation type="submission" date="2021-02" db="EMBL/GenBank/DDBJ databases">
        <authorList>
            <person name="Nowell W R."/>
        </authorList>
    </citation>
    <scope>NUCLEOTIDE SEQUENCE</scope>
</reference>